<sequence length="457" mass="50866">MKMKKRAWKPLADAKLRNAVEERIKTSVELLRDPSTIKKHALERDVKIRGWSPLSLGSGYPGLCLLFGELDRLEPEAGWDMAGHQVLVAVQQAVQEHGVPSLDLWGGLAGIVLGVRSLSRGGTRYAGMMESLNRFATEQLPEFIETRTDRLANDLRMTDYDLMGGMTGVGRYLLAFRDEPQLQPVLEGVIRYLIALSGEKEVEGQLVPMWHISSDNQFLAIEREFFKQGMCNAGLSHGIAGPMGVLALAKLHGVETTGQDTAIRRYAEWLVEQKLEDEYGPYWPGRIPMEVVSNGWEEGKVVPPNESWCYGGPSIARQLWFAGMALGETAWQELAMEVAVASYKRTQNWNEKTGLSSPNFCHGVAGTAYMAQVMYAETGNELFAEARDRLVERVLDLFDEELPYHVFELTRDPNDPNGTKTKVSDMGLLEGLAGTLTVLTSLLTEEAPEWDAVFLLS</sequence>
<organism evidence="1 2">
    <name type="scientific">Tumebacillus amylolyticus</name>
    <dbReference type="NCBI Taxonomy" id="2801339"/>
    <lineage>
        <taxon>Bacteria</taxon>
        <taxon>Bacillati</taxon>
        <taxon>Bacillota</taxon>
        <taxon>Bacilli</taxon>
        <taxon>Bacillales</taxon>
        <taxon>Alicyclobacillaceae</taxon>
        <taxon>Tumebacillus</taxon>
    </lineage>
</organism>
<keyword evidence="2" id="KW-1185">Reference proteome</keyword>
<evidence type="ECO:0000313" key="2">
    <source>
        <dbReference type="Proteomes" id="UP000602284"/>
    </source>
</evidence>
<dbReference type="SMART" id="SM01260">
    <property type="entry name" value="LANC_like"/>
    <property type="match status" value="1"/>
</dbReference>
<name>A0ABS1JEC3_9BACL</name>
<dbReference type="Proteomes" id="UP000602284">
    <property type="component" value="Unassembled WGS sequence"/>
</dbReference>
<dbReference type="InterPro" id="IPR007822">
    <property type="entry name" value="LANC-like"/>
</dbReference>
<evidence type="ECO:0000313" key="1">
    <source>
        <dbReference type="EMBL" id="MBL0388652.1"/>
    </source>
</evidence>
<accession>A0ABS1JEC3</accession>
<gene>
    <name evidence="1" type="ORF">JJB07_18765</name>
</gene>
<dbReference type="Gene3D" id="1.50.10.20">
    <property type="match status" value="1"/>
</dbReference>
<proteinExistence type="predicted"/>
<reference evidence="1 2" key="1">
    <citation type="submission" date="2021-01" db="EMBL/GenBank/DDBJ databases">
        <title>Tumebacillus sp. strain ITR2 16S ribosomal RNA gene Genome sequencing and assembly.</title>
        <authorList>
            <person name="Kang M."/>
        </authorList>
    </citation>
    <scope>NUCLEOTIDE SEQUENCE [LARGE SCALE GENOMIC DNA]</scope>
    <source>
        <strain evidence="1 2">ITR2</strain>
    </source>
</reference>
<protein>
    <submittedName>
        <fullName evidence="1">Lanthionine synthetase C family protein</fullName>
    </submittedName>
</protein>
<dbReference type="Pfam" id="PF05147">
    <property type="entry name" value="LANC_like"/>
    <property type="match status" value="1"/>
</dbReference>
<dbReference type="EMBL" id="JAEQNB010000006">
    <property type="protein sequence ID" value="MBL0388652.1"/>
    <property type="molecule type" value="Genomic_DNA"/>
</dbReference>
<dbReference type="PRINTS" id="PR01950">
    <property type="entry name" value="LANCSUPER"/>
</dbReference>
<dbReference type="InterPro" id="IPR033889">
    <property type="entry name" value="LanC"/>
</dbReference>
<dbReference type="SUPFAM" id="SSF158745">
    <property type="entry name" value="LanC-like"/>
    <property type="match status" value="1"/>
</dbReference>
<comment type="caution">
    <text evidence="1">The sequence shown here is derived from an EMBL/GenBank/DDBJ whole genome shotgun (WGS) entry which is preliminary data.</text>
</comment>
<dbReference type="CDD" id="cd04793">
    <property type="entry name" value="LanC"/>
    <property type="match status" value="1"/>
</dbReference>
<dbReference type="PRINTS" id="PR01955">
    <property type="entry name" value="LANCFRANKIA"/>
</dbReference>